<proteinExistence type="predicted"/>
<dbReference type="OrthoDB" id="8479024at2"/>
<dbReference type="Proteomes" id="UP000320593">
    <property type="component" value="Unassembled WGS sequence"/>
</dbReference>
<dbReference type="EMBL" id="VLLF01000003">
    <property type="protein sequence ID" value="TWI89615.1"/>
    <property type="molecule type" value="Genomic_DNA"/>
</dbReference>
<keyword evidence="2" id="KW-1185">Reference proteome</keyword>
<accession>A0A562T7N4</accession>
<dbReference type="AlphaFoldDB" id="A0A562T7N4"/>
<evidence type="ECO:0000313" key="1">
    <source>
        <dbReference type="EMBL" id="TWI89615.1"/>
    </source>
</evidence>
<organism evidence="1 2">
    <name type="scientific">Roseibium hamelinense</name>
    <dbReference type="NCBI Taxonomy" id="150831"/>
    <lineage>
        <taxon>Bacteria</taxon>
        <taxon>Pseudomonadati</taxon>
        <taxon>Pseudomonadota</taxon>
        <taxon>Alphaproteobacteria</taxon>
        <taxon>Hyphomicrobiales</taxon>
        <taxon>Stappiaceae</taxon>
        <taxon>Roseibium</taxon>
    </lineage>
</organism>
<sequence>MKFIFLGAGLVVLLAVLGDLYIRLTPVGPEDVPPVDRSRAPGAYPMEGGFYVVRPAADVDLTGLEKSIADTPRTKKLSGSAANPPMVFVHRSLIWGFPDVTQVWVEGANVHIYSHLVYGGSDLGVNRKRMDGWLGQ</sequence>
<gene>
    <name evidence="1" type="ORF">JM93_01819</name>
</gene>
<comment type="caution">
    <text evidence="1">The sequence shown here is derived from an EMBL/GenBank/DDBJ whole genome shotgun (WGS) entry which is preliminary data.</text>
</comment>
<dbReference type="RefSeq" id="WP_145342383.1">
    <property type="nucleotide sequence ID" value="NZ_SMLY01000066.1"/>
</dbReference>
<reference evidence="1 2" key="1">
    <citation type="submission" date="2019-07" db="EMBL/GenBank/DDBJ databases">
        <title>Genomic Encyclopedia of Archaeal and Bacterial Type Strains, Phase II (KMG-II): from individual species to whole genera.</title>
        <authorList>
            <person name="Goeker M."/>
        </authorList>
    </citation>
    <scope>NUCLEOTIDE SEQUENCE [LARGE SCALE GENOMIC DNA]</scope>
    <source>
        <strain evidence="1 2">ATCC BAA-252</strain>
    </source>
</reference>
<protein>
    <submittedName>
        <fullName evidence="1">Uncharacterized protein DUF1499</fullName>
    </submittedName>
</protein>
<name>A0A562T7N4_9HYPH</name>
<dbReference type="Pfam" id="PF07386">
    <property type="entry name" value="DUF1499"/>
    <property type="match status" value="1"/>
</dbReference>
<evidence type="ECO:0000313" key="2">
    <source>
        <dbReference type="Proteomes" id="UP000320593"/>
    </source>
</evidence>
<dbReference type="InterPro" id="IPR010865">
    <property type="entry name" value="DUF1499"/>
</dbReference>